<feature type="transmembrane region" description="Helical" evidence="1">
    <location>
        <begin position="34"/>
        <end position="54"/>
    </location>
</feature>
<dbReference type="EMBL" id="LGHJ01000011">
    <property type="protein sequence ID" value="KPL76647.1"/>
    <property type="molecule type" value="Genomic_DNA"/>
</dbReference>
<feature type="transmembrane region" description="Helical" evidence="1">
    <location>
        <begin position="12"/>
        <end position="28"/>
    </location>
</feature>
<dbReference type="AlphaFoldDB" id="A0A0P6Y4X2"/>
<accession>A0A0P6Y4X2</accession>
<dbReference type="OrthoDB" id="9835133at2"/>
<keyword evidence="1" id="KW-0472">Membrane</keyword>
<name>A0A0P6Y4X2_9CHLR</name>
<organism evidence="2 3">
    <name type="scientific">Bellilinea caldifistulae</name>
    <dbReference type="NCBI Taxonomy" id="360411"/>
    <lineage>
        <taxon>Bacteria</taxon>
        <taxon>Bacillati</taxon>
        <taxon>Chloroflexota</taxon>
        <taxon>Anaerolineae</taxon>
        <taxon>Anaerolineales</taxon>
        <taxon>Anaerolineaceae</taxon>
        <taxon>Bellilinea</taxon>
    </lineage>
</organism>
<keyword evidence="1" id="KW-1133">Transmembrane helix</keyword>
<dbReference type="STRING" id="360411.AC812_04825"/>
<evidence type="ECO:0000256" key="1">
    <source>
        <dbReference type="SAM" id="Phobius"/>
    </source>
</evidence>
<dbReference type="Proteomes" id="UP000050514">
    <property type="component" value="Unassembled WGS sequence"/>
</dbReference>
<comment type="caution">
    <text evidence="2">The sequence shown here is derived from an EMBL/GenBank/DDBJ whole genome shotgun (WGS) entry which is preliminary data.</text>
</comment>
<evidence type="ECO:0000313" key="2">
    <source>
        <dbReference type="EMBL" id="KPL76647.1"/>
    </source>
</evidence>
<proteinExistence type="predicted"/>
<gene>
    <name evidence="2" type="ORF">AC812_04825</name>
</gene>
<evidence type="ECO:0000313" key="3">
    <source>
        <dbReference type="Proteomes" id="UP000050514"/>
    </source>
</evidence>
<dbReference type="RefSeq" id="WP_061919731.1">
    <property type="nucleotide sequence ID" value="NZ_LGHJ01000011.1"/>
</dbReference>
<keyword evidence="1" id="KW-0812">Transmembrane</keyword>
<reference evidence="2 3" key="1">
    <citation type="submission" date="2015-07" db="EMBL/GenBank/DDBJ databases">
        <title>Draft genome of Bellilinea caldifistulae DSM 17877.</title>
        <authorList>
            <person name="Hemp J."/>
            <person name="Ward L.M."/>
            <person name="Pace L.A."/>
            <person name="Fischer W.W."/>
        </authorList>
    </citation>
    <scope>NUCLEOTIDE SEQUENCE [LARGE SCALE GENOMIC DNA]</scope>
    <source>
        <strain evidence="2 3">GOMI-1</strain>
    </source>
</reference>
<sequence length="189" mass="21510">MAAITRKGLKLAARNLVALPFKALLLVFEVVLRVTIIAALVLVLAAGGVGWYFYAVKANQPMQIDPRFARTLPPEGMTFREFWQDRFAGWEKIDEQNFEGKNVCSGTIIFVPVRQIVIPFLRVFVVRTQPGTAEAESWIRGAKGIIAPDELLFLDAWWWQIENESWWYWVTALGRPCQLPPPQRPAETP</sequence>
<protein>
    <submittedName>
        <fullName evidence="2">Uncharacterized protein</fullName>
    </submittedName>
</protein>
<keyword evidence="3" id="KW-1185">Reference proteome</keyword>